<proteinExistence type="predicted"/>
<dbReference type="Proteomes" id="UP000001514">
    <property type="component" value="Unassembled WGS sequence"/>
</dbReference>
<dbReference type="EMBL" id="GL377582">
    <property type="protein sequence ID" value="EFJ27177.1"/>
    <property type="molecule type" value="Genomic_DNA"/>
</dbReference>
<accession>D8RK58</accession>
<protein>
    <submittedName>
        <fullName evidence="1">Uncharacterized protein</fullName>
    </submittedName>
</protein>
<reference evidence="1 2" key="1">
    <citation type="journal article" date="2011" name="Science">
        <title>The Selaginella genome identifies genetic changes associated with the evolution of vascular plants.</title>
        <authorList>
            <person name="Banks J.A."/>
            <person name="Nishiyama T."/>
            <person name="Hasebe M."/>
            <person name="Bowman J.L."/>
            <person name="Gribskov M."/>
            <person name="dePamphilis C."/>
            <person name="Albert V.A."/>
            <person name="Aono N."/>
            <person name="Aoyama T."/>
            <person name="Ambrose B.A."/>
            <person name="Ashton N.W."/>
            <person name="Axtell M.J."/>
            <person name="Barker E."/>
            <person name="Barker M.S."/>
            <person name="Bennetzen J.L."/>
            <person name="Bonawitz N.D."/>
            <person name="Chapple C."/>
            <person name="Cheng C."/>
            <person name="Correa L.G."/>
            <person name="Dacre M."/>
            <person name="DeBarry J."/>
            <person name="Dreyer I."/>
            <person name="Elias M."/>
            <person name="Engstrom E.M."/>
            <person name="Estelle M."/>
            <person name="Feng L."/>
            <person name="Finet C."/>
            <person name="Floyd S.K."/>
            <person name="Frommer W.B."/>
            <person name="Fujita T."/>
            <person name="Gramzow L."/>
            <person name="Gutensohn M."/>
            <person name="Harholt J."/>
            <person name="Hattori M."/>
            <person name="Heyl A."/>
            <person name="Hirai T."/>
            <person name="Hiwatashi Y."/>
            <person name="Ishikawa M."/>
            <person name="Iwata M."/>
            <person name="Karol K.G."/>
            <person name="Koehler B."/>
            <person name="Kolukisaoglu U."/>
            <person name="Kubo M."/>
            <person name="Kurata T."/>
            <person name="Lalonde S."/>
            <person name="Li K."/>
            <person name="Li Y."/>
            <person name="Litt A."/>
            <person name="Lyons E."/>
            <person name="Manning G."/>
            <person name="Maruyama T."/>
            <person name="Michael T.P."/>
            <person name="Mikami K."/>
            <person name="Miyazaki S."/>
            <person name="Morinaga S."/>
            <person name="Murata T."/>
            <person name="Mueller-Roeber B."/>
            <person name="Nelson D.R."/>
            <person name="Obara M."/>
            <person name="Oguri Y."/>
            <person name="Olmstead R.G."/>
            <person name="Onodera N."/>
            <person name="Petersen B.L."/>
            <person name="Pils B."/>
            <person name="Prigge M."/>
            <person name="Rensing S.A."/>
            <person name="Riano-Pachon D.M."/>
            <person name="Roberts A.W."/>
            <person name="Sato Y."/>
            <person name="Scheller H.V."/>
            <person name="Schulz B."/>
            <person name="Schulz C."/>
            <person name="Shakirov E.V."/>
            <person name="Shibagaki N."/>
            <person name="Shinohara N."/>
            <person name="Shippen D.E."/>
            <person name="Soerensen I."/>
            <person name="Sotooka R."/>
            <person name="Sugimoto N."/>
            <person name="Sugita M."/>
            <person name="Sumikawa N."/>
            <person name="Tanurdzic M."/>
            <person name="Theissen G."/>
            <person name="Ulvskov P."/>
            <person name="Wakazuki S."/>
            <person name="Weng J.K."/>
            <person name="Willats W.W."/>
            <person name="Wipf D."/>
            <person name="Wolf P.G."/>
            <person name="Yang L."/>
            <person name="Zimmer A.D."/>
            <person name="Zhu Q."/>
            <person name="Mitros T."/>
            <person name="Hellsten U."/>
            <person name="Loque D."/>
            <person name="Otillar R."/>
            <person name="Salamov A."/>
            <person name="Schmutz J."/>
            <person name="Shapiro H."/>
            <person name="Lindquist E."/>
            <person name="Lucas S."/>
            <person name="Rokhsar D."/>
            <person name="Grigoriev I.V."/>
        </authorList>
    </citation>
    <scope>NUCLEOTIDE SEQUENCE [LARGE SCALE GENOMIC DNA]</scope>
</reference>
<name>D8RK58_SELML</name>
<evidence type="ECO:0000313" key="1">
    <source>
        <dbReference type="EMBL" id="EFJ27177.1"/>
    </source>
</evidence>
<organism evidence="2">
    <name type="scientific">Selaginella moellendorffii</name>
    <name type="common">Spikemoss</name>
    <dbReference type="NCBI Taxonomy" id="88036"/>
    <lineage>
        <taxon>Eukaryota</taxon>
        <taxon>Viridiplantae</taxon>
        <taxon>Streptophyta</taxon>
        <taxon>Embryophyta</taxon>
        <taxon>Tracheophyta</taxon>
        <taxon>Lycopodiopsida</taxon>
        <taxon>Selaginellales</taxon>
        <taxon>Selaginellaceae</taxon>
        <taxon>Selaginella</taxon>
    </lineage>
</organism>
<sequence>MAGKDAVAGTTEQETNSVPFHRAGTSLIPASEKLLDSGYILVISLTTAGSEFLDSFLEGIVTFGIPMKSHECVVWSCSILFGKTLTTPGVPAFTLQINEIFTHRALGSVLVLWSSPSPVWKEASL</sequence>
<dbReference type="AlphaFoldDB" id="D8RK58"/>
<dbReference type="Gramene" id="EFJ27177">
    <property type="protein sequence ID" value="EFJ27177"/>
    <property type="gene ID" value="SELMODRAFT_412128"/>
</dbReference>
<gene>
    <name evidence="1" type="ORF">SELMODRAFT_412128</name>
</gene>
<keyword evidence="2" id="KW-1185">Reference proteome</keyword>
<dbReference type="HOGENOM" id="CLU_1996555_0_0_1"/>
<dbReference type="KEGG" id="smo:SELMODRAFT_412128"/>
<evidence type="ECO:0000313" key="2">
    <source>
        <dbReference type="Proteomes" id="UP000001514"/>
    </source>
</evidence>
<dbReference type="InParanoid" id="D8RK58"/>